<dbReference type="KEGG" id="rru:Rru_A1694"/>
<dbReference type="PATRIC" id="fig|269796.9.peg.1772"/>
<sequence>MARQTRERDGKVAIGDLLNWNKPPTPVPARKPAAEPAEEEGGRALALLTSLYRPVIGGFGGRGAVSVAAAEGLLRAEGDVERAVRETVRRTALQAGAAGFMTGLGGLVTLPVALPANVVSVLALQTRLVATIACLHGHDPESEGVRRAVMLAVVGLSLADFGRGSGVRLGTRMSLRLLDRLPATSARALNKMIGQQLANRLASLTLGKAAPVVGCAIGGGMDWAGTRAVGLLADKTFRAVPTDNATDGEGAMMADDPRRDTIRMAEDVFTRSAPPDSVILLGSPDRER</sequence>
<dbReference type="Proteomes" id="UP000001929">
    <property type="component" value="Chromosome"/>
</dbReference>
<dbReference type="EnsemblBacteria" id="ABC22494">
    <property type="protein sequence ID" value="ABC22494"/>
    <property type="gene ID" value="Rru_A1694"/>
</dbReference>
<feature type="region of interest" description="Disordered" evidence="1">
    <location>
        <begin position="1"/>
        <end position="38"/>
    </location>
</feature>
<organism evidence="2 3">
    <name type="scientific">Rhodospirillum rubrum (strain ATCC 11170 / ATH 1.1.1 / DSM 467 / LMG 4362 / NCIMB 8255 / S1)</name>
    <dbReference type="NCBI Taxonomy" id="269796"/>
    <lineage>
        <taxon>Bacteria</taxon>
        <taxon>Pseudomonadati</taxon>
        <taxon>Pseudomonadota</taxon>
        <taxon>Alphaproteobacteria</taxon>
        <taxon>Rhodospirillales</taxon>
        <taxon>Rhodospirillaceae</taxon>
        <taxon>Rhodospirillum</taxon>
    </lineage>
</organism>
<dbReference type="eggNOG" id="ENOG502ZAV8">
    <property type="taxonomic scope" value="Bacteria"/>
</dbReference>
<dbReference type="STRING" id="269796.Rru_A1694"/>
<dbReference type="HOGENOM" id="CLU_966053_0_0_5"/>
<feature type="compositionally biased region" description="Basic and acidic residues" evidence="1">
    <location>
        <begin position="1"/>
        <end position="11"/>
    </location>
</feature>
<dbReference type="Pfam" id="PF12787">
    <property type="entry name" value="EcsC"/>
    <property type="match status" value="1"/>
</dbReference>
<gene>
    <name evidence="2" type="ordered locus">Rru_A1694</name>
</gene>
<proteinExistence type="predicted"/>
<evidence type="ECO:0000313" key="3">
    <source>
        <dbReference type="Proteomes" id="UP000001929"/>
    </source>
</evidence>
<keyword evidence="3" id="KW-1185">Reference proteome</keyword>
<dbReference type="InterPro" id="IPR024787">
    <property type="entry name" value="EcsC"/>
</dbReference>
<reference evidence="2 3" key="1">
    <citation type="journal article" date="2011" name="Stand. Genomic Sci.">
        <title>Complete genome sequence of Rhodospirillum rubrum type strain (S1).</title>
        <authorList>
            <person name="Munk A.C."/>
            <person name="Copeland A."/>
            <person name="Lucas S."/>
            <person name="Lapidus A."/>
            <person name="Del Rio T.G."/>
            <person name="Barry K."/>
            <person name="Detter J.C."/>
            <person name="Hammon N."/>
            <person name="Israni S."/>
            <person name="Pitluck S."/>
            <person name="Brettin T."/>
            <person name="Bruce D."/>
            <person name="Han C."/>
            <person name="Tapia R."/>
            <person name="Gilna P."/>
            <person name="Schmutz J."/>
            <person name="Larimer F."/>
            <person name="Land M."/>
            <person name="Kyrpides N.C."/>
            <person name="Mavromatis K."/>
            <person name="Richardson P."/>
            <person name="Rohde M."/>
            <person name="Goker M."/>
            <person name="Klenk H.P."/>
            <person name="Zhang Y."/>
            <person name="Roberts G.P."/>
            <person name="Reslewic S."/>
            <person name="Schwartz D.C."/>
        </authorList>
    </citation>
    <scope>NUCLEOTIDE SEQUENCE [LARGE SCALE GENOMIC DNA]</scope>
    <source>
        <strain evidence="3">ATCC 11170 / ATH 1.1.1 / DSM 467 / LMG 4362 / NCIMB 8255 / S1</strain>
    </source>
</reference>
<protein>
    <recommendedName>
        <fullName evidence="4">EcsC family protein</fullName>
    </recommendedName>
</protein>
<dbReference type="EMBL" id="CP000230">
    <property type="protein sequence ID" value="ABC22494.1"/>
    <property type="molecule type" value="Genomic_DNA"/>
</dbReference>
<evidence type="ECO:0008006" key="4">
    <source>
        <dbReference type="Google" id="ProtNLM"/>
    </source>
</evidence>
<accession>Q2RTQ1</accession>
<evidence type="ECO:0000256" key="1">
    <source>
        <dbReference type="SAM" id="MobiDB-lite"/>
    </source>
</evidence>
<dbReference type="AlphaFoldDB" id="Q2RTQ1"/>
<name>Q2RTQ1_RHORT</name>
<evidence type="ECO:0000313" key="2">
    <source>
        <dbReference type="EMBL" id="ABC22494.1"/>
    </source>
</evidence>